<dbReference type="PANTHER" id="PTHR35892">
    <property type="entry name" value="OUTER MEMBRANE PROTEIN PAGN-RELATED"/>
    <property type="match status" value="1"/>
</dbReference>
<evidence type="ECO:0000313" key="10">
    <source>
        <dbReference type="Proteomes" id="UP000624159"/>
    </source>
</evidence>
<keyword evidence="2" id="KW-1134">Transmembrane beta strand</keyword>
<dbReference type="Gene3D" id="2.40.160.20">
    <property type="match status" value="1"/>
</dbReference>
<evidence type="ECO:0000256" key="2">
    <source>
        <dbReference type="ARBA" id="ARBA00022452"/>
    </source>
</evidence>
<evidence type="ECO:0000256" key="4">
    <source>
        <dbReference type="ARBA" id="ARBA00022729"/>
    </source>
</evidence>
<organism evidence="8 9">
    <name type="scientific">Serratia rubidaea</name>
    <name type="common">Serratia marinorubra</name>
    <dbReference type="NCBI Taxonomy" id="61652"/>
    <lineage>
        <taxon>Bacteria</taxon>
        <taxon>Pseudomonadati</taxon>
        <taxon>Pseudomonadota</taxon>
        <taxon>Gammaproteobacteria</taxon>
        <taxon>Enterobacterales</taxon>
        <taxon>Yersiniaceae</taxon>
        <taxon>Serratia</taxon>
    </lineage>
</organism>
<keyword evidence="5" id="KW-0472">Membrane</keyword>
<dbReference type="AlphaFoldDB" id="A0A448SC24"/>
<dbReference type="EMBL" id="LR134493">
    <property type="protein sequence ID" value="VEI65254.1"/>
    <property type="molecule type" value="Genomic_DNA"/>
</dbReference>
<keyword evidence="10" id="KW-1185">Reference proteome</keyword>
<keyword evidence="3" id="KW-0812">Transmembrane</keyword>
<feature type="chain" id="PRO_5019048914" evidence="6">
    <location>
        <begin position="23"/>
        <end position="182"/>
    </location>
</feature>
<dbReference type="PROSITE" id="PS00694">
    <property type="entry name" value="ENT_VIR_OMP_1"/>
    <property type="match status" value="1"/>
</dbReference>
<dbReference type="PANTHER" id="PTHR35892:SF2">
    <property type="entry name" value="OUTER MEMBRANE PROTEIN PAGN"/>
    <property type="match status" value="1"/>
</dbReference>
<evidence type="ECO:0000256" key="5">
    <source>
        <dbReference type="ARBA" id="ARBA00023136"/>
    </source>
</evidence>
<sequence length="182" mass="19618">MKKSALLGAIVVALSTLMPAQAESHTVIFDYARAKLDNFNDLDGINIKYRYEWGSALSLMNSFSALGGDNHSANGGKTELNYYAYSVGPAYYLNRYMVIYGLVGLSHSNVKNSAAWATEQNSGRARGSRGASSASAFAYGAGLLFTPRENIVLDVGYEGSQIDIGGLNRDVNLFTVGVGYRF</sequence>
<comment type="subcellular location">
    <subcellularLocation>
        <location evidence="1">Membrane</location>
        <topology evidence="1">Multi-pass membrane protein</topology>
    </subcellularLocation>
</comment>
<dbReference type="Pfam" id="PF06316">
    <property type="entry name" value="Ail_Lom"/>
    <property type="match status" value="1"/>
</dbReference>
<evidence type="ECO:0000313" key="9">
    <source>
        <dbReference type="Proteomes" id="UP000281904"/>
    </source>
</evidence>
<dbReference type="GO" id="GO:0044384">
    <property type="term" value="C:host outer membrane"/>
    <property type="evidence" value="ECO:0007669"/>
    <property type="project" value="InterPro"/>
</dbReference>
<protein>
    <submittedName>
        <fullName evidence="7">Ail/Lom family outer membrane beta-barrel protein</fullName>
    </submittedName>
    <submittedName>
        <fullName evidence="8">Outer membrane protein X</fullName>
    </submittedName>
</protein>
<dbReference type="PRINTS" id="PR00316">
    <property type="entry name" value="ENTEROVIROMP"/>
</dbReference>
<accession>A0A448SC24</accession>
<dbReference type="SUPFAM" id="SSF56925">
    <property type="entry name" value="OMPA-like"/>
    <property type="match status" value="1"/>
</dbReference>
<evidence type="ECO:0000313" key="7">
    <source>
        <dbReference type="EMBL" id="MBH1930283.1"/>
    </source>
</evidence>
<dbReference type="PROSITE" id="PS00695">
    <property type="entry name" value="ENT_VIR_OMP_2"/>
    <property type="match status" value="1"/>
</dbReference>
<evidence type="ECO:0000313" key="8">
    <source>
        <dbReference type="EMBL" id="VEI65254.1"/>
    </source>
</evidence>
<gene>
    <name evidence="8" type="primary">ompX_2</name>
    <name evidence="7" type="ORF">I5U13_11520</name>
    <name evidence="8" type="ORF">NCTC10036_02199</name>
</gene>
<dbReference type="Proteomes" id="UP000624159">
    <property type="component" value="Unassembled WGS sequence"/>
</dbReference>
<dbReference type="InterPro" id="IPR051723">
    <property type="entry name" value="Bact_OM_Invasion-Related"/>
</dbReference>
<dbReference type="RefSeq" id="WP_164722769.1">
    <property type="nucleotide sequence ID" value="NZ_JADULK010000005.1"/>
</dbReference>
<evidence type="ECO:0000256" key="3">
    <source>
        <dbReference type="ARBA" id="ARBA00022692"/>
    </source>
</evidence>
<dbReference type="GO" id="GO:0016020">
    <property type="term" value="C:membrane"/>
    <property type="evidence" value="ECO:0007669"/>
    <property type="project" value="UniProtKB-SubCell"/>
</dbReference>
<name>A0A448SC24_SERRU</name>
<evidence type="ECO:0000256" key="6">
    <source>
        <dbReference type="SAM" id="SignalP"/>
    </source>
</evidence>
<keyword evidence="4 6" id="KW-0732">Signal</keyword>
<feature type="signal peptide" evidence="6">
    <location>
        <begin position="1"/>
        <end position="22"/>
    </location>
</feature>
<dbReference type="EMBL" id="JADULK010000005">
    <property type="protein sequence ID" value="MBH1930283.1"/>
    <property type="molecule type" value="Genomic_DNA"/>
</dbReference>
<dbReference type="Proteomes" id="UP000281904">
    <property type="component" value="Chromosome"/>
</dbReference>
<reference evidence="7 10" key="2">
    <citation type="submission" date="2020-11" db="EMBL/GenBank/DDBJ databases">
        <title>Enhanced detection system for hospital associated transmission using whole genome sequencing surveillance.</title>
        <authorList>
            <person name="Harrison L.H."/>
            <person name="Van Tyne D."/>
            <person name="Marsh J.W."/>
            <person name="Griffith M.P."/>
            <person name="Snyder D.J."/>
            <person name="Cooper V.S."/>
            <person name="Mustapha M."/>
        </authorList>
    </citation>
    <scope>NUCLEOTIDE SEQUENCE [LARGE SCALE GENOMIC DNA]</scope>
    <source>
        <strain evidence="7 10">SER00230</strain>
    </source>
</reference>
<dbReference type="InterPro" id="IPR011250">
    <property type="entry name" value="OMP/PagP_B-barrel"/>
</dbReference>
<proteinExistence type="predicted"/>
<evidence type="ECO:0000256" key="1">
    <source>
        <dbReference type="ARBA" id="ARBA00004141"/>
    </source>
</evidence>
<reference evidence="8 9" key="1">
    <citation type="submission" date="2018-12" db="EMBL/GenBank/DDBJ databases">
        <authorList>
            <consortium name="Pathogen Informatics"/>
        </authorList>
    </citation>
    <scope>NUCLEOTIDE SEQUENCE [LARGE SCALE GENOMIC DNA]</scope>
    <source>
        <strain evidence="8 9">NCTC10036</strain>
    </source>
</reference>
<dbReference type="InterPro" id="IPR000758">
    <property type="entry name" value="Enterovir_OMP"/>
</dbReference>